<sequence>MNDIAIAPIPEVVQELPLNHEEAEIEAFDPKSDKTSKIPRGRAPRKASKSKPLKEKTKKAPPKREISASPLEAKSPTNQMRSLSQLSQLYGIPRDPFDHLNSYDTTNYSPSRFNTQIITKDNMLFYPYSFDSKVPFPGPINTNLLVSALPSDMTPNPAHQRKPDTSTQFTSPILKPTEIMPVAPVSKSAHNKYQEHIMSNHYSTICTKNSTDRWLTPPNIIHSVVRMVRRPIDLDPASEPSAQRIVCARQYWTKDALQREWNADVVYVNPPFGDMRGFMGHAMNQYIKGNIKHLFMLTRFAPSSKWYGDAWCHPHCFTLIFSRRLKFWNAHNSIDGDVFPHKSTMPHEIGMFYFGPNGIDFDNEFRQYGRIVFPINHILAELRSDDSQDEDTKAQEEKKVARRK</sequence>
<dbReference type="Proteomes" id="UP001281761">
    <property type="component" value="Unassembled WGS sequence"/>
</dbReference>
<proteinExistence type="predicted"/>
<feature type="region of interest" description="Disordered" evidence="1">
    <location>
        <begin position="24"/>
        <end position="79"/>
    </location>
</feature>
<keyword evidence="3" id="KW-1185">Reference proteome</keyword>
<feature type="compositionally biased region" description="Basic and acidic residues" evidence="1">
    <location>
        <begin position="24"/>
        <end position="36"/>
    </location>
</feature>
<accession>A0ABQ9XXM6</accession>
<dbReference type="PROSITE" id="PS00092">
    <property type="entry name" value="N6_MTASE"/>
    <property type="match status" value="1"/>
</dbReference>
<comment type="caution">
    <text evidence="2">The sequence shown here is derived from an EMBL/GenBank/DDBJ whole genome shotgun (WGS) entry which is preliminary data.</text>
</comment>
<feature type="region of interest" description="Disordered" evidence="1">
    <location>
        <begin position="385"/>
        <end position="404"/>
    </location>
</feature>
<dbReference type="EMBL" id="JARBJD010000058">
    <property type="protein sequence ID" value="KAK2956236.1"/>
    <property type="molecule type" value="Genomic_DNA"/>
</dbReference>
<dbReference type="InterPro" id="IPR008593">
    <property type="entry name" value="Dam_MeTrfase"/>
</dbReference>
<evidence type="ECO:0000313" key="2">
    <source>
        <dbReference type="EMBL" id="KAK2956236.1"/>
    </source>
</evidence>
<protein>
    <submittedName>
        <fullName evidence="2">Uncharacterized protein</fullName>
    </submittedName>
</protein>
<feature type="region of interest" description="Disordered" evidence="1">
    <location>
        <begin position="151"/>
        <end position="171"/>
    </location>
</feature>
<reference evidence="2 3" key="1">
    <citation type="journal article" date="2022" name="bioRxiv">
        <title>Genomics of Preaxostyla Flagellates Illuminates Evolutionary Transitions and the Path Towards Mitochondrial Loss.</title>
        <authorList>
            <person name="Novak L.V.F."/>
            <person name="Treitli S.C."/>
            <person name="Pyrih J."/>
            <person name="Halakuc P."/>
            <person name="Pipaliya S.V."/>
            <person name="Vacek V."/>
            <person name="Brzon O."/>
            <person name="Soukal P."/>
            <person name="Eme L."/>
            <person name="Dacks J.B."/>
            <person name="Karnkowska A."/>
            <person name="Elias M."/>
            <person name="Hampl V."/>
        </authorList>
    </citation>
    <scope>NUCLEOTIDE SEQUENCE [LARGE SCALE GENOMIC DNA]</scope>
    <source>
        <strain evidence="2">NAU3</strain>
        <tissue evidence="2">Gut</tissue>
    </source>
</reference>
<evidence type="ECO:0000256" key="1">
    <source>
        <dbReference type="SAM" id="MobiDB-lite"/>
    </source>
</evidence>
<feature type="compositionally biased region" description="Basic residues" evidence="1">
    <location>
        <begin position="37"/>
        <end position="61"/>
    </location>
</feature>
<dbReference type="Pfam" id="PF05869">
    <property type="entry name" value="Dam"/>
    <property type="match status" value="1"/>
</dbReference>
<name>A0ABQ9XXM6_9EUKA</name>
<gene>
    <name evidence="2" type="ORF">BLNAU_8800</name>
</gene>
<evidence type="ECO:0000313" key="3">
    <source>
        <dbReference type="Proteomes" id="UP001281761"/>
    </source>
</evidence>
<dbReference type="InterPro" id="IPR002052">
    <property type="entry name" value="DNA_methylase_N6_adenine_CS"/>
</dbReference>
<organism evidence="2 3">
    <name type="scientific">Blattamonas nauphoetae</name>
    <dbReference type="NCBI Taxonomy" id="2049346"/>
    <lineage>
        <taxon>Eukaryota</taxon>
        <taxon>Metamonada</taxon>
        <taxon>Preaxostyla</taxon>
        <taxon>Oxymonadida</taxon>
        <taxon>Blattamonas</taxon>
    </lineage>
</organism>